<proteinExistence type="predicted"/>
<dbReference type="Proteomes" id="UP001455384">
    <property type="component" value="Chromosome"/>
</dbReference>
<keyword evidence="3" id="KW-1185">Reference proteome</keyword>
<feature type="transmembrane region" description="Helical" evidence="1">
    <location>
        <begin position="38"/>
        <end position="56"/>
    </location>
</feature>
<organism evidence="2 3">
    <name type="scientific">Salinicoccus bachuensis</name>
    <dbReference type="NCBI Taxonomy" id="3136731"/>
    <lineage>
        <taxon>Bacteria</taxon>
        <taxon>Bacillati</taxon>
        <taxon>Bacillota</taxon>
        <taxon>Bacilli</taxon>
        <taxon>Bacillales</taxon>
        <taxon>Staphylococcaceae</taxon>
        <taxon>Salinicoccus</taxon>
    </lineage>
</organism>
<evidence type="ECO:0000256" key="1">
    <source>
        <dbReference type="SAM" id="Phobius"/>
    </source>
</evidence>
<evidence type="ECO:0000313" key="3">
    <source>
        <dbReference type="Proteomes" id="UP001455384"/>
    </source>
</evidence>
<gene>
    <name evidence="2" type="ORF">RQP18_13100</name>
</gene>
<name>A0ABZ3CKG1_9STAP</name>
<dbReference type="RefSeq" id="WP_342388118.1">
    <property type="nucleotide sequence ID" value="NZ_CP138333.2"/>
</dbReference>
<accession>A0ABZ3CKG1</accession>
<evidence type="ECO:0000313" key="2">
    <source>
        <dbReference type="EMBL" id="WZX29562.1"/>
    </source>
</evidence>
<sequence length="214" mass="24725">MNLFLSIIATGVPGFISYWILSQFRLLDVDKNNKDEKLILLTGLSLINIFVVYLVLVSRDYSFPLESITPKTLIGVALTSMIVVLILSVLIWPLIIKITKDLLNKWKFVLNIPNDSNRTVFDEIMMSRPNETFTQAYIFTFDDKLIIEGATGYISHDRPELSIRNKIDITTTYEQAIKVYNKTDNEHREILIDYERQLKIILIHFAKPKKSNPS</sequence>
<keyword evidence="1" id="KW-0812">Transmembrane</keyword>
<dbReference type="EMBL" id="CP138333">
    <property type="protein sequence ID" value="WZX29562.1"/>
    <property type="molecule type" value="Genomic_DNA"/>
</dbReference>
<reference evidence="3" key="1">
    <citation type="submission" date="2023-10" db="EMBL/GenBank/DDBJ databases">
        <title>Genome analysis and identification of Salinococcus sp. Bachu38 nov., a PGPR from the rhizosphere of Tamarix.</title>
        <authorList>
            <person name="Liang Z."/>
            <person name="Zhang X."/>
            <person name="Jia J."/>
            <person name="Chen X."/>
            <person name="Wang Y."/>
            <person name="Wang Q."/>
            <person name="Wang R."/>
        </authorList>
    </citation>
    <scope>NUCLEOTIDE SEQUENCE [LARGE SCALE GENOMIC DNA]</scope>
    <source>
        <strain evidence="3">Bachu38</strain>
    </source>
</reference>
<keyword evidence="1" id="KW-0472">Membrane</keyword>
<protein>
    <submittedName>
        <fullName evidence="2">Uncharacterized protein</fullName>
    </submittedName>
</protein>
<keyword evidence="1" id="KW-1133">Transmembrane helix</keyword>
<feature type="transmembrane region" description="Helical" evidence="1">
    <location>
        <begin position="6"/>
        <end position="26"/>
    </location>
</feature>
<feature type="transmembrane region" description="Helical" evidence="1">
    <location>
        <begin position="76"/>
        <end position="96"/>
    </location>
</feature>